<dbReference type="Gene3D" id="2.40.40.10">
    <property type="entry name" value="RlpA-like domain"/>
    <property type="match status" value="1"/>
</dbReference>
<dbReference type="AlphaFoldDB" id="A0A2P4QQS9"/>
<organism evidence="3 4">
    <name type="scientific">Rhizophagus irregularis (strain DAOM 181602 / DAOM 197198 / MUCL 43194)</name>
    <name type="common">Arbuscular mycorrhizal fungus</name>
    <name type="synonym">Glomus intraradices</name>
    <dbReference type="NCBI Taxonomy" id="747089"/>
    <lineage>
        <taxon>Eukaryota</taxon>
        <taxon>Fungi</taxon>
        <taxon>Fungi incertae sedis</taxon>
        <taxon>Mucoromycota</taxon>
        <taxon>Glomeromycotina</taxon>
        <taxon>Glomeromycetes</taxon>
        <taxon>Glomerales</taxon>
        <taxon>Glomeraceae</taxon>
        <taxon>Rhizophagus</taxon>
    </lineage>
</organism>
<dbReference type="PANTHER" id="PTHR31836:SF21">
    <property type="entry name" value="EXPANSIN-LIKE PROTEIN 7"/>
    <property type="match status" value="1"/>
</dbReference>
<protein>
    <recommendedName>
        <fullName evidence="2">RlpA-like protein double-psi beta-barrel domain-containing protein</fullName>
    </recommendedName>
</protein>
<reference evidence="3 4" key="1">
    <citation type="journal article" date="2013" name="Proc. Natl. Acad. Sci. U.S.A.">
        <title>Genome of an arbuscular mycorrhizal fungus provides insight into the oldest plant symbiosis.</title>
        <authorList>
            <person name="Tisserant E."/>
            <person name="Malbreil M."/>
            <person name="Kuo A."/>
            <person name="Kohler A."/>
            <person name="Symeonidi A."/>
            <person name="Balestrini R."/>
            <person name="Charron P."/>
            <person name="Duensing N."/>
            <person name="Frei Dit Frey N."/>
            <person name="Gianinazzi-Pearson V."/>
            <person name="Gilbert L.B."/>
            <person name="Handa Y."/>
            <person name="Herr J.R."/>
            <person name="Hijri M."/>
            <person name="Koul R."/>
            <person name="Kawaguchi M."/>
            <person name="Krajinski F."/>
            <person name="Lammers P.J."/>
            <person name="Masclaux F.G."/>
            <person name="Murat C."/>
            <person name="Morin E."/>
            <person name="Ndikumana S."/>
            <person name="Pagni M."/>
            <person name="Petitpierre D."/>
            <person name="Requena N."/>
            <person name="Rosikiewicz P."/>
            <person name="Riley R."/>
            <person name="Saito K."/>
            <person name="San Clemente H."/>
            <person name="Shapiro H."/>
            <person name="van Tuinen D."/>
            <person name="Becard G."/>
            <person name="Bonfante P."/>
            <person name="Paszkowski U."/>
            <person name="Shachar-Hill Y.Y."/>
            <person name="Tuskan G.A."/>
            <person name="Young P.W."/>
            <person name="Sanders I.R."/>
            <person name="Henrissat B."/>
            <person name="Rensing S.A."/>
            <person name="Grigoriev I.V."/>
            <person name="Corradi N."/>
            <person name="Roux C."/>
            <person name="Martin F."/>
        </authorList>
    </citation>
    <scope>NUCLEOTIDE SEQUENCE [LARGE SCALE GENOMIC DNA]</scope>
    <source>
        <strain evidence="3 4">DAOM 197198</strain>
    </source>
</reference>
<feature type="domain" description="RlpA-like protein double-psi beta-barrel" evidence="2">
    <location>
        <begin position="9"/>
        <end position="49"/>
    </location>
</feature>
<dbReference type="InterPro" id="IPR051477">
    <property type="entry name" value="Expansin_CellWall"/>
</dbReference>
<comment type="caution">
    <text evidence="3">The sequence shown here is derived from an EMBL/GenBank/DDBJ whole genome shotgun (WGS) entry which is preliminary data.</text>
</comment>
<gene>
    <name evidence="3" type="ORF">GLOIN_2v1520644</name>
</gene>
<dbReference type="InterPro" id="IPR009009">
    <property type="entry name" value="RlpA-like_DPBB"/>
</dbReference>
<dbReference type="EMBL" id="AUPC02000020">
    <property type="protein sequence ID" value="POG80013.1"/>
    <property type="molecule type" value="Genomic_DNA"/>
</dbReference>
<dbReference type="SUPFAM" id="SSF50685">
    <property type="entry name" value="Barwin-like endoglucanases"/>
    <property type="match status" value="1"/>
</dbReference>
<evidence type="ECO:0000259" key="2">
    <source>
        <dbReference type="Pfam" id="PF03330"/>
    </source>
</evidence>
<dbReference type="Proteomes" id="UP000018888">
    <property type="component" value="Unassembled WGS sequence"/>
</dbReference>
<proteinExistence type="predicted"/>
<dbReference type="Pfam" id="PF03330">
    <property type="entry name" value="DPBB_1"/>
    <property type="match status" value="1"/>
</dbReference>
<evidence type="ECO:0000313" key="4">
    <source>
        <dbReference type="Proteomes" id="UP000018888"/>
    </source>
</evidence>
<keyword evidence="4" id="KW-1185">Reference proteome</keyword>
<accession>A0A2P4QQS9</accession>
<name>A0A2P4QQS9_RHIID</name>
<evidence type="ECO:0000313" key="3">
    <source>
        <dbReference type="EMBL" id="POG80013.1"/>
    </source>
</evidence>
<sequence length="53" mass="5795">MCVKITGPKGIVKVKIMDKCPICKFGDIDLSPAAFNVIGDESQGRILIRWEGC</sequence>
<dbReference type="InterPro" id="IPR036908">
    <property type="entry name" value="RlpA-like_sf"/>
</dbReference>
<keyword evidence="1" id="KW-0732">Signal</keyword>
<dbReference type="PANTHER" id="PTHR31836">
    <property type="match status" value="1"/>
</dbReference>
<evidence type="ECO:0000256" key="1">
    <source>
        <dbReference type="ARBA" id="ARBA00022729"/>
    </source>
</evidence>
<reference evidence="3 4" key="2">
    <citation type="journal article" date="2018" name="New Phytol.">
        <title>High intraspecific genome diversity in the model arbuscular mycorrhizal symbiont Rhizophagus irregularis.</title>
        <authorList>
            <person name="Chen E.C.H."/>
            <person name="Morin E."/>
            <person name="Beaudet D."/>
            <person name="Noel J."/>
            <person name="Yildirir G."/>
            <person name="Ndikumana S."/>
            <person name="Charron P."/>
            <person name="St-Onge C."/>
            <person name="Giorgi J."/>
            <person name="Kruger M."/>
            <person name="Marton T."/>
            <person name="Ropars J."/>
            <person name="Grigoriev I.V."/>
            <person name="Hainaut M."/>
            <person name="Henrissat B."/>
            <person name="Roux C."/>
            <person name="Martin F."/>
            <person name="Corradi N."/>
        </authorList>
    </citation>
    <scope>NUCLEOTIDE SEQUENCE [LARGE SCALE GENOMIC DNA]</scope>
    <source>
        <strain evidence="3 4">DAOM 197198</strain>
    </source>
</reference>